<organism evidence="2 3">
    <name type="scientific">Lacibacter luteus</name>
    <dbReference type="NCBI Taxonomy" id="2508719"/>
    <lineage>
        <taxon>Bacteria</taxon>
        <taxon>Pseudomonadati</taxon>
        <taxon>Bacteroidota</taxon>
        <taxon>Chitinophagia</taxon>
        <taxon>Chitinophagales</taxon>
        <taxon>Chitinophagaceae</taxon>
        <taxon>Lacibacter</taxon>
    </lineage>
</organism>
<name>A0A4V1M7K0_9BACT</name>
<feature type="domain" description="AAA+ ATPase" evidence="1">
    <location>
        <begin position="179"/>
        <end position="302"/>
    </location>
</feature>
<dbReference type="GO" id="GO:0005524">
    <property type="term" value="F:ATP binding"/>
    <property type="evidence" value="ECO:0007669"/>
    <property type="project" value="InterPro"/>
</dbReference>
<dbReference type="SMART" id="SM00382">
    <property type="entry name" value="AAA"/>
    <property type="match status" value="1"/>
</dbReference>
<dbReference type="Pfam" id="PF00004">
    <property type="entry name" value="AAA"/>
    <property type="match status" value="1"/>
</dbReference>
<dbReference type="EMBL" id="SDHW01000002">
    <property type="protein sequence ID" value="RXK60345.1"/>
    <property type="molecule type" value="Genomic_DNA"/>
</dbReference>
<gene>
    <name evidence="2" type="ORF">ESA94_07640</name>
</gene>
<comment type="caution">
    <text evidence="2">The sequence shown here is derived from an EMBL/GenBank/DDBJ whole genome shotgun (WGS) entry which is preliminary data.</text>
</comment>
<sequence>MDNLFNQKVISANNVFSNDFLDTKILYLYCFNSLPSIHFMNYIDGEKAFGVFKERYAEMIKDIHQTRWYKQKKKKFQFDKTVVILTNNCILEFDDDYCEVLHNGTNEAFVQELTIMVNQFKERQRRQPLEINLIVQERNHLGLKAMEIKRTKLDLNLFYEDDFKEVDEVIRKRLSQKNDKGIVLLHGLPGTGKTTYLRYLVGKIKKRVLFLSPSVAGNLMNPDFIELLIDNPNTVLIIEDAENIIMDRKYSSSSSVSNLLNISDGLLADFLNVQLICTFNSSLTMVDSALMRKGRLIAKYEFGKLGVEKANRLSNHFGFDKLIDQPMTIAEIANPNEKAQPVEKMEVIGFRRQAELMN</sequence>
<dbReference type="Gene3D" id="3.40.50.300">
    <property type="entry name" value="P-loop containing nucleotide triphosphate hydrolases"/>
    <property type="match status" value="1"/>
</dbReference>
<proteinExistence type="predicted"/>
<dbReference type="Proteomes" id="UP000290204">
    <property type="component" value="Unassembled WGS sequence"/>
</dbReference>
<dbReference type="OrthoDB" id="9809379at2"/>
<dbReference type="InterPro" id="IPR003959">
    <property type="entry name" value="ATPase_AAA_core"/>
</dbReference>
<keyword evidence="3" id="KW-1185">Reference proteome</keyword>
<accession>A0A4V1M7K0</accession>
<reference evidence="2 3" key="1">
    <citation type="submission" date="2019-01" db="EMBL/GenBank/DDBJ databases">
        <title>Lacibacter sp. strain TTM-7.</title>
        <authorList>
            <person name="Chen W.-M."/>
        </authorList>
    </citation>
    <scope>NUCLEOTIDE SEQUENCE [LARGE SCALE GENOMIC DNA]</scope>
    <source>
        <strain evidence="2 3">TTM-7</strain>
    </source>
</reference>
<dbReference type="SUPFAM" id="SSF52540">
    <property type="entry name" value="P-loop containing nucleoside triphosphate hydrolases"/>
    <property type="match status" value="1"/>
</dbReference>
<dbReference type="RefSeq" id="WP_129130305.1">
    <property type="nucleotide sequence ID" value="NZ_SDHW01000002.1"/>
</dbReference>
<evidence type="ECO:0000313" key="2">
    <source>
        <dbReference type="EMBL" id="RXK60345.1"/>
    </source>
</evidence>
<dbReference type="InterPro" id="IPR003593">
    <property type="entry name" value="AAA+_ATPase"/>
</dbReference>
<dbReference type="AlphaFoldDB" id="A0A4V1M7K0"/>
<evidence type="ECO:0000259" key="1">
    <source>
        <dbReference type="SMART" id="SM00382"/>
    </source>
</evidence>
<protein>
    <submittedName>
        <fullName evidence="2">AAA family ATPase</fullName>
    </submittedName>
</protein>
<dbReference type="InterPro" id="IPR027417">
    <property type="entry name" value="P-loop_NTPase"/>
</dbReference>
<dbReference type="GO" id="GO:0016887">
    <property type="term" value="F:ATP hydrolysis activity"/>
    <property type="evidence" value="ECO:0007669"/>
    <property type="project" value="InterPro"/>
</dbReference>
<evidence type="ECO:0000313" key="3">
    <source>
        <dbReference type="Proteomes" id="UP000290204"/>
    </source>
</evidence>